<organism evidence="2 3">
    <name type="scientific">Triparma columacea</name>
    <dbReference type="NCBI Taxonomy" id="722753"/>
    <lineage>
        <taxon>Eukaryota</taxon>
        <taxon>Sar</taxon>
        <taxon>Stramenopiles</taxon>
        <taxon>Ochrophyta</taxon>
        <taxon>Bolidophyceae</taxon>
        <taxon>Parmales</taxon>
        <taxon>Triparmaceae</taxon>
        <taxon>Triparma</taxon>
    </lineage>
</organism>
<dbReference type="Proteomes" id="UP001165065">
    <property type="component" value="Unassembled WGS sequence"/>
</dbReference>
<keyword evidence="3" id="KW-1185">Reference proteome</keyword>
<accession>A0A9W7GAL0</accession>
<evidence type="ECO:0000313" key="3">
    <source>
        <dbReference type="Proteomes" id="UP001165065"/>
    </source>
</evidence>
<comment type="caution">
    <text evidence="2">The sequence shown here is derived from an EMBL/GenBank/DDBJ whole genome shotgun (WGS) entry which is preliminary data.</text>
</comment>
<proteinExistence type="predicted"/>
<gene>
    <name evidence="2" type="ORF">TrCOL_g13364</name>
</gene>
<evidence type="ECO:0000256" key="1">
    <source>
        <dbReference type="SAM" id="Phobius"/>
    </source>
</evidence>
<name>A0A9W7GAL0_9STRA</name>
<feature type="transmembrane region" description="Helical" evidence="1">
    <location>
        <begin position="12"/>
        <end position="29"/>
    </location>
</feature>
<keyword evidence="1" id="KW-1133">Transmembrane helix</keyword>
<reference evidence="3" key="1">
    <citation type="journal article" date="2023" name="Commun. Biol.">
        <title>Genome analysis of Parmales, the sister group of diatoms, reveals the evolutionary specialization of diatoms from phago-mixotrophs to photoautotrophs.</title>
        <authorList>
            <person name="Ban H."/>
            <person name="Sato S."/>
            <person name="Yoshikawa S."/>
            <person name="Yamada K."/>
            <person name="Nakamura Y."/>
            <person name="Ichinomiya M."/>
            <person name="Sato N."/>
            <person name="Blanc-Mathieu R."/>
            <person name="Endo H."/>
            <person name="Kuwata A."/>
            <person name="Ogata H."/>
        </authorList>
    </citation>
    <scope>NUCLEOTIDE SEQUENCE [LARGE SCALE GENOMIC DNA]</scope>
</reference>
<dbReference type="AlphaFoldDB" id="A0A9W7GAL0"/>
<keyword evidence="1" id="KW-0812">Transmembrane</keyword>
<protein>
    <submittedName>
        <fullName evidence="2">Uncharacterized protein</fullName>
    </submittedName>
</protein>
<dbReference type="OrthoDB" id="10324643at2759"/>
<dbReference type="EMBL" id="BRYA01001171">
    <property type="protein sequence ID" value="GMI40046.1"/>
    <property type="molecule type" value="Genomic_DNA"/>
</dbReference>
<sequence length="242" mass="26563">MIPLPPLPLSWVPYFPLIALLFFTLSLFFPRPNKQRYKLSYEDANSEYDPDHGEEVTLVSVDESIPSMIAGSVGFFGSIDDFSATLSPSSAPGDFTPPSVIATKASSMSYGEPTIFMAVRPKPRDKVPGGVGISVILHDASKTTSHLLYLNKRELGWVRNAKKRWPYKTQTILEGGGSVLIKDIVAIETGIRTASFVGKPSDADCFSVLTERGTLDVEVKGRRDSVVEEIRRGIEGGLRREV</sequence>
<keyword evidence="1" id="KW-0472">Membrane</keyword>
<evidence type="ECO:0000313" key="2">
    <source>
        <dbReference type="EMBL" id="GMI40046.1"/>
    </source>
</evidence>